<evidence type="ECO:0000256" key="9">
    <source>
        <dbReference type="SAM" id="Phobius"/>
    </source>
</evidence>
<dbReference type="SMART" id="SM00387">
    <property type="entry name" value="HATPase_c"/>
    <property type="match status" value="1"/>
</dbReference>
<keyword evidence="9" id="KW-0812">Transmembrane</keyword>
<dbReference type="Gene3D" id="1.10.287.130">
    <property type="match status" value="1"/>
</dbReference>
<dbReference type="STRING" id="1147123.SAMN05443428_10221"/>
<dbReference type="Pfam" id="PF08448">
    <property type="entry name" value="PAS_4"/>
    <property type="match status" value="1"/>
</dbReference>
<dbReference type="InterPro" id="IPR003661">
    <property type="entry name" value="HisK_dim/P_dom"/>
</dbReference>
<dbReference type="Gene3D" id="3.40.190.10">
    <property type="entry name" value="Periplasmic binding protein-like II"/>
    <property type="match status" value="2"/>
</dbReference>
<keyword evidence="12" id="KW-1185">Reference proteome</keyword>
<evidence type="ECO:0000256" key="3">
    <source>
        <dbReference type="ARBA" id="ARBA00022553"/>
    </source>
</evidence>
<evidence type="ECO:0000256" key="8">
    <source>
        <dbReference type="ARBA" id="ARBA00023012"/>
    </source>
</evidence>
<evidence type="ECO:0000256" key="2">
    <source>
        <dbReference type="ARBA" id="ARBA00012438"/>
    </source>
</evidence>
<dbReference type="InterPro" id="IPR004358">
    <property type="entry name" value="Sig_transdc_His_kin-like_C"/>
</dbReference>
<dbReference type="SUPFAM" id="SSF47384">
    <property type="entry name" value="Homodimeric domain of signal transducing histidine kinase"/>
    <property type="match status" value="1"/>
</dbReference>
<dbReference type="InterPro" id="IPR035965">
    <property type="entry name" value="PAS-like_dom_sf"/>
</dbReference>
<keyword evidence="9" id="KW-0472">Membrane</keyword>
<dbReference type="PRINTS" id="PR00344">
    <property type="entry name" value="BCTRLSENSOR"/>
</dbReference>
<dbReference type="SUPFAM" id="SSF55874">
    <property type="entry name" value="ATPase domain of HSP90 chaperone/DNA topoisomerase II/histidine kinase"/>
    <property type="match status" value="1"/>
</dbReference>
<dbReference type="InterPro" id="IPR013656">
    <property type="entry name" value="PAS_4"/>
</dbReference>
<feature type="transmembrane region" description="Helical" evidence="9">
    <location>
        <begin position="297"/>
        <end position="316"/>
    </location>
</feature>
<reference evidence="12" key="1">
    <citation type="submission" date="2017-02" db="EMBL/GenBank/DDBJ databases">
        <authorList>
            <person name="Varghese N."/>
            <person name="Submissions S."/>
        </authorList>
    </citation>
    <scope>NUCLEOTIDE SEQUENCE [LARGE SCALE GENOMIC DNA]</scope>
    <source>
        <strain evidence="12">USBA 833</strain>
    </source>
</reference>
<keyword evidence="6 11" id="KW-0418">Kinase</keyword>
<dbReference type="Gene3D" id="3.30.450.20">
    <property type="entry name" value="PAS domain"/>
    <property type="match status" value="1"/>
</dbReference>
<dbReference type="GO" id="GO:0000155">
    <property type="term" value="F:phosphorelay sensor kinase activity"/>
    <property type="evidence" value="ECO:0007669"/>
    <property type="project" value="InterPro"/>
</dbReference>
<keyword evidence="5" id="KW-0547">Nucleotide-binding</keyword>
<dbReference type="EMBL" id="FUYH01000002">
    <property type="protein sequence ID" value="SKA77430.1"/>
    <property type="molecule type" value="Genomic_DNA"/>
</dbReference>
<accession>A0A1T4WJC6</accession>
<evidence type="ECO:0000313" key="11">
    <source>
        <dbReference type="EMBL" id="SKA77430.1"/>
    </source>
</evidence>
<dbReference type="EC" id="2.7.13.3" evidence="2"/>
<dbReference type="AlphaFoldDB" id="A0A1T4WJC6"/>
<name>A0A1T4WJC6_9CLOT</name>
<organism evidence="11 12">
    <name type="scientific">Caloramator quimbayensis</name>
    <dbReference type="NCBI Taxonomy" id="1147123"/>
    <lineage>
        <taxon>Bacteria</taxon>
        <taxon>Bacillati</taxon>
        <taxon>Bacillota</taxon>
        <taxon>Clostridia</taxon>
        <taxon>Eubacteriales</taxon>
        <taxon>Clostridiaceae</taxon>
        <taxon>Caloramator</taxon>
    </lineage>
</organism>
<evidence type="ECO:0000256" key="7">
    <source>
        <dbReference type="ARBA" id="ARBA00022840"/>
    </source>
</evidence>
<evidence type="ECO:0000256" key="6">
    <source>
        <dbReference type="ARBA" id="ARBA00022777"/>
    </source>
</evidence>
<evidence type="ECO:0000256" key="1">
    <source>
        <dbReference type="ARBA" id="ARBA00000085"/>
    </source>
</evidence>
<dbReference type="SUPFAM" id="SSF53850">
    <property type="entry name" value="Periplasmic binding protein-like II"/>
    <property type="match status" value="1"/>
</dbReference>
<dbReference type="InterPro" id="IPR005467">
    <property type="entry name" value="His_kinase_dom"/>
</dbReference>
<dbReference type="InterPro" id="IPR001638">
    <property type="entry name" value="Solute-binding_3/MltF_N"/>
</dbReference>
<dbReference type="GO" id="GO:0005524">
    <property type="term" value="F:ATP binding"/>
    <property type="evidence" value="ECO:0007669"/>
    <property type="project" value="UniProtKB-KW"/>
</dbReference>
<dbReference type="SMART" id="SM00388">
    <property type="entry name" value="HisKA"/>
    <property type="match status" value="1"/>
</dbReference>
<keyword evidence="9" id="KW-1133">Transmembrane helix</keyword>
<comment type="catalytic activity">
    <reaction evidence="1">
        <text>ATP + protein L-histidine = ADP + protein N-phospho-L-histidine.</text>
        <dbReference type="EC" id="2.7.13.3"/>
    </reaction>
</comment>
<dbReference type="CDD" id="cd00082">
    <property type="entry name" value="HisKA"/>
    <property type="match status" value="1"/>
</dbReference>
<dbReference type="InterPro" id="IPR036890">
    <property type="entry name" value="HATPase_C_sf"/>
</dbReference>
<dbReference type="Pfam" id="PF02518">
    <property type="entry name" value="HATPase_c"/>
    <property type="match status" value="1"/>
</dbReference>
<dbReference type="Pfam" id="PF00497">
    <property type="entry name" value="SBP_bac_3"/>
    <property type="match status" value="1"/>
</dbReference>
<dbReference type="SUPFAM" id="SSF55785">
    <property type="entry name" value="PYP-like sensor domain (PAS domain)"/>
    <property type="match status" value="1"/>
</dbReference>
<evidence type="ECO:0000313" key="12">
    <source>
        <dbReference type="Proteomes" id="UP000190105"/>
    </source>
</evidence>
<feature type="domain" description="Histidine kinase" evidence="10">
    <location>
        <begin position="466"/>
        <end position="674"/>
    </location>
</feature>
<dbReference type="InterPro" id="IPR003594">
    <property type="entry name" value="HATPase_dom"/>
</dbReference>
<dbReference type="Proteomes" id="UP000190105">
    <property type="component" value="Unassembled WGS sequence"/>
</dbReference>
<dbReference type="RefSeq" id="WP_078695329.1">
    <property type="nucleotide sequence ID" value="NZ_FUYH01000002.1"/>
</dbReference>
<gene>
    <name evidence="11" type="ORF">SAMN05443428_10221</name>
</gene>
<sequence>MIKTSKIKMIVLSLLFILLFIILNYAGKADTLSSNILSSIKREHSGILSDKEKEWLENQGVLVYSADRNAPPLRFVDTADNQYKGVVVDYVNSLSLELGVKIELHPLLWETALDKLSKGETDICDMFKSGERSKYYLFTKPIYNLRGVLAVKAGDNKIKSVSDLNGKILATQKGDYLNEFMKANYPKVKLFYVADIQEAVKLLEEGKVDAVAGDEPVVLYQIDKNNLKNSVKIIDNPLYENEVVFAVPKSKPELIPILNKGIDSLNKKGQLEKIQQKWFGISTPIVKAVDVDKIKKYILITTLIILLIFVMMFIWNQSLKEKVKLRTKELEDSRNDLQIVFDGMTEYMIVIDKDKNIVNVNKAFLDFIQKPKKDIISSSCSSYLKSFCKGCEKCIIEDAFTTKENYEIEMSIKNEVYNLNIYPLLDSIGNVKNVLMVINNITNEKISKNQILQANKMIAIGQLAAGIAHEIRNPLGIVRNHSFILRGLNSGDEKINKSLDYIDSAVERASKIIDNLLNFSRISGNQLEWTNIKNFILNIRELHNKYMQKRNISLQVQCDDALTCLINQESLKHILINLITNAADAINQNGSINIRAYKVDDGIMIECMDTGYGIKKEDMEKIFNPFYTTKGPDKGTGLGLYIVYNEVKKLNGEITVESEIGKGTNFKVYFPVEMGVR</sequence>
<evidence type="ECO:0000259" key="10">
    <source>
        <dbReference type="PROSITE" id="PS50109"/>
    </source>
</evidence>
<dbReference type="Gene3D" id="3.30.565.10">
    <property type="entry name" value="Histidine kinase-like ATPase, C-terminal domain"/>
    <property type="match status" value="1"/>
</dbReference>
<dbReference type="PROSITE" id="PS50109">
    <property type="entry name" value="HIS_KIN"/>
    <property type="match status" value="1"/>
</dbReference>
<evidence type="ECO:0000256" key="5">
    <source>
        <dbReference type="ARBA" id="ARBA00022741"/>
    </source>
</evidence>
<keyword evidence="3" id="KW-0597">Phosphoprotein</keyword>
<evidence type="ECO:0000256" key="4">
    <source>
        <dbReference type="ARBA" id="ARBA00022679"/>
    </source>
</evidence>
<dbReference type="Pfam" id="PF00512">
    <property type="entry name" value="HisKA"/>
    <property type="match status" value="1"/>
</dbReference>
<dbReference type="OrthoDB" id="9784397at2"/>
<protein>
    <recommendedName>
        <fullName evidence="2">histidine kinase</fullName>
        <ecNumber evidence="2">2.7.13.3</ecNumber>
    </recommendedName>
</protein>
<dbReference type="PANTHER" id="PTHR43065:SF46">
    <property type="entry name" value="C4-DICARBOXYLATE TRANSPORT SENSOR PROTEIN DCTB"/>
    <property type="match status" value="1"/>
</dbReference>
<proteinExistence type="predicted"/>
<keyword evidence="7" id="KW-0067">ATP-binding</keyword>
<dbReference type="CDD" id="cd01007">
    <property type="entry name" value="PBP2_BvgS_HisK_like"/>
    <property type="match status" value="1"/>
</dbReference>
<dbReference type="SMART" id="SM00062">
    <property type="entry name" value="PBPb"/>
    <property type="match status" value="1"/>
</dbReference>
<keyword evidence="4" id="KW-0808">Transferase</keyword>
<dbReference type="InterPro" id="IPR036097">
    <property type="entry name" value="HisK_dim/P_sf"/>
</dbReference>
<dbReference type="PANTHER" id="PTHR43065">
    <property type="entry name" value="SENSOR HISTIDINE KINASE"/>
    <property type="match status" value="1"/>
</dbReference>
<keyword evidence="8" id="KW-0902">Two-component regulatory system</keyword>